<dbReference type="EMBL" id="JAHMUF010000004">
    <property type="protein sequence ID" value="KAG7195273.1"/>
    <property type="molecule type" value="Genomic_DNA"/>
</dbReference>
<dbReference type="OrthoDB" id="5978656at2759"/>
<evidence type="ECO:0000259" key="2">
    <source>
        <dbReference type="Pfam" id="PF00266"/>
    </source>
</evidence>
<dbReference type="SUPFAM" id="SSF53383">
    <property type="entry name" value="PLP-dependent transferases"/>
    <property type="match status" value="1"/>
</dbReference>
<comment type="caution">
    <text evidence="3">The sequence shown here is derived from an EMBL/GenBank/DDBJ whole genome shotgun (WGS) entry which is preliminary data.</text>
</comment>
<evidence type="ECO:0000256" key="1">
    <source>
        <dbReference type="ARBA" id="ARBA00022898"/>
    </source>
</evidence>
<dbReference type="Gene3D" id="3.90.1150.10">
    <property type="entry name" value="Aspartate Aminotransferase, domain 1"/>
    <property type="match status" value="1"/>
</dbReference>
<dbReference type="PANTHER" id="PTHR43092">
    <property type="entry name" value="L-CYSTEINE DESULFHYDRASE"/>
    <property type="match status" value="1"/>
</dbReference>
<dbReference type="PANTHER" id="PTHR43092:SF2">
    <property type="entry name" value="HERCYNYLCYSTEINE SULFOXIDE LYASE"/>
    <property type="match status" value="1"/>
</dbReference>
<dbReference type="InterPro" id="IPR015422">
    <property type="entry name" value="PyrdxlP-dep_Trfase_small"/>
</dbReference>
<reference evidence="3" key="1">
    <citation type="submission" date="2021-03" db="EMBL/GenBank/DDBJ databases">
        <authorList>
            <person name="Palmer J.M."/>
        </authorList>
    </citation>
    <scope>NUCLEOTIDE SEQUENCE</scope>
    <source>
        <strain evidence="3">ARV_011</strain>
    </source>
</reference>
<keyword evidence="1" id="KW-0663">Pyridoxal phosphate</keyword>
<dbReference type="GeneID" id="66117173"/>
<sequence length="421" mass="47399">MTVPFGKEFRKACFTSLDPEVIPVNNGSFGLSPTPVLEQLHKSTLELYSFPDRLYRLHLKSTYIKALKLLAPVVKTDYTNLAIVDNATSGLNSFLRSPEIIKHGDTIIISSVIYGAIKNLVDFLRTSQSVKVRVVNLDIPKMAPQDIVDVFEAEIKTAKDAGETVKACVFDLVSSMPAIRLPFEDLVALCRNHDVLSVIDGAHGIGMLELDLDKLAPDFLVLNLHKWYYVPVGSAVMYVSPKWHTKIMSLPISWSYSVDAFDSSSDPLPLIDKFYYTGTKTVALLLCIKTAIDFREKECGGEHKIIDYCNQLAHTVGDVISKRWGTDILDTSNQDYTTAMVNVRLPPSALDDLPLSRAMDQQLGDIEMENFNTFVPITKWNGHWYARFSCQVYNDLFDFEYAADKLLEAISIWRIRNKLNL</sequence>
<accession>A0A9P7VCG9</accession>
<dbReference type="InterPro" id="IPR015421">
    <property type="entry name" value="PyrdxlP-dep_Trfase_major"/>
</dbReference>
<dbReference type="AlphaFoldDB" id="A0A9P7VCG9"/>
<evidence type="ECO:0000313" key="3">
    <source>
        <dbReference type="EMBL" id="KAG7195273.1"/>
    </source>
</evidence>
<dbReference type="InterPro" id="IPR015424">
    <property type="entry name" value="PyrdxlP-dep_Trfase"/>
</dbReference>
<organism evidence="3 4">
    <name type="scientific">Scheffersomyces spartinae</name>
    <dbReference type="NCBI Taxonomy" id="45513"/>
    <lineage>
        <taxon>Eukaryota</taxon>
        <taxon>Fungi</taxon>
        <taxon>Dikarya</taxon>
        <taxon>Ascomycota</taxon>
        <taxon>Saccharomycotina</taxon>
        <taxon>Pichiomycetes</taxon>
        <taxon>Debaryomycetaceae</taxon>
        <taxon>Scheffersomyces</taxon>
    </lineage>
</organism>
<keyword evidence="4" id="KW-1185">Reference proteome</keyword>
<dbReference type="Gene3D" id="3.40.640.10">
    <property type="entry name" value="Type I PLP-dependent aspartate aminotransferase-like (Major domain)"/>
    <property type="match status" value="1"/>
</dbReference>
<proteinExistence type="predicted"/>
<gene>
    <name evidence="3" type="ORF">KQ657_003799</name>
</gene>
<dbReference type="RefSeq" id="XP_043050820.1">
    <property type="nucleotide sequence ID" value="XM_043194496.1"/>
</dbReference>
<dbReference type="Proteomes" id="UP000790833">
    <property type="component" value="Unassembled WGS sequence"/>
</dbReference>
<dbReference type="Pfam" id="PF00266">
    <property type="entry name" value="Aminotran_5"/>
    <property type="match status" value="1"/>
</dbReference>
<protein>
    <recommendedName>
        <fullName evidence="2">Aminotransferase class V domain-containing protein</fullName>
    </recommendedName>
</protein>
<dbReference type="InterPro" id="IPR000192">
    <property type="entry name" value="Aminotrans_V_dom"/>
</dbReference>
<name>A0A9P7VCG9_9ASCO</name>
<feature type="domain" description="Aminotransferase class V" evidence="2">
    <location>
        <begin position="60"/>
        <end position="346"/>
    </location>
</feature>
<evidence type="ECO:0000313" key="4">
    <source>
        <dbReference type="Proteomes" id="UP000790833"/>
    </source>
</evidence>